<dbReference type="OrthoDB" id="9807042at2"/>
<gene>
    <name evidence="13" type="ORF">A9Q02_12420</name>
</gene>
<keyword evidence="11 12" id="KW-0472">Membrane</keyword>
<keyword evidence="9 12" id="KW-1133">Transmembrane helix</keyword>
<evidence type="ECO:0000256" key="7">
    <source>
        <dbReference type="ARBA" id="ARBA00022723"/>
    </source>
</evidence>
<dbReference type="GO" id="GO:0046872">
    <property type="term" value="F:metal ion binding"/>
    <property type="evidence" value="ECO:0007669"/>
    <property type="project" value="UniProtKB-UniRule"/>
</dbReference>
<keyword evidence="5 12" id="KW-0349">Heme</keyword>
<dbReference type="GO" id="GO:0016682">
    <property type="term" value="F:oxidoreductase activity, acting on diphenols and related substances as donors, oxygen as acceptor"/>
    <property type="evidence" value="ECO:0007669"/>
    <property type="project" value="TreeGrafter"/>
</dbReference>
<evidence type="ECO:0000256" key="9">
    <source>
        <dbReference type="ARBA" id="ARBA00022989"/>
    </source>
</evidence>
<evidence type="ECO:0000313" key="13">
    <source>
        <dbReference type="EMBL" id="PDV99439.1"/>
    </source>
</evidence>
<evidence type="ECO:0000256" key="4">
    <source>
        <dbReference type="ARBA" id="ARBA00022475"/>
    </source>
</evidence>
<dbReference type="PANTHER" id="PTHR30365">
    <property type="entry name" value="CYTOCHROME D UBIQUINOL OXIDASE"/>
    <property type="match status" value="1"/>
</dbReference>
<dbReference type="EMBL" id="LYXE01000072">
    <property type="protein sequence ID" value="PDV99439.1"/>
    <property type="molecule type" value="Genomic_DNA"/>
</dbReference>
<organism evidence="13 14">
    <name type="scientific">Candidatus Chloroploca asiatica</name>
    <dbReference type="NCBI Taxonomy" id="1506545"/>
    <lineage>
        <taxon>Bacteria</taxon>
        <taxon>Bacillati</taxon>
        <taxon>Chloroflexota</taxon>
        <taxon>Chloroflexia</taxon>
        <taxon>Chloroflexales</taxon>
        <taxon>Chloroflexineae</taxon>
        <taxon>Oscillochloridaceae</taxon>
        <taxon>Candidatus Chloroploca</taxon>
    </lineage>
</organism>
<evidence type="ECO:0000256" key="3">
    <source>
        <dbReference type="ARBA" id="ARBA00022448"/>
    </source>
</evidence>
<evidence type="ECO:0000256" key="10">
    <source>
        <dbReference type="ARBA" id="ARBA00023004"/>
    </source>
</evidence>
<dbReference type="GO" id="GO:0020037">
    <property type="term" value="F:heme binding"/>
    <property type="evidence" value="ECO:0007669"/>
    <property type="project" value="TreeGrafter"/>
</dbReference>
<keyword evidence="10 12" id="KW-0408">Iron</keyword>
<keyword evidence="3 12" id="KW-0813">Transport</keyword>
<dbReference type="PIRSF" id="PIRSF006446">
    <property type="entry name" value="Cyt_quinol_oxidase_1"/>
    <property type="match status" value="1"/>
</dbReference>
<comment type="similarity">
    <text evidence="2 12">Belongs to the cytochrome ubiquinol oxidase subunit 1 family.</text>
</comment>
<keyword evidence="4 12" id="KW-1003">Cell membrane</keyword>
<dbReference type="AlphaFoldDB" id="A0A2H3LAN8"/>
<evidence type="ECO:0000256" key="2">
    <source>
        <dbReference type="ARBA" id="ARBA00009819"/>
    </source>
</evidence>
<protein>
    <submittedName>
        <fullName evidence="13">Cytochrome D ubiquinol oxidase subunit I</fullName>
    </submittedName>
</protein>
<dbReference type="Pfam" id="PF01654">
    <property type="entry name" value="Cyt_bd_oxida_I"/>
    <property type="match status" value="1"/>
</dbReference>
<evidence type="ECO:0000313" key="14">
    <source>
        <dbReference type="Proteomes" id="UP000220922"/>
    </source>
</evidence>
<dbReference type="GO" id="GO:0005886">
    <property type="term" value="C:plasma membrane"/>
    <property type="evidence" value="ECO:0007669"/>
    <property type="project" value="UniProtKB-SubCell"/>
</dbReference>
<dbReference type="GO" id="GO:0009055">
    <property type="term" value="F:electron transfer activity"/>
    <property type="evidence" value="ECO:0007669"/>
    <property type="project" value="UniProtKB-UniRule"/>
</dbReference>
<comment type="subcellular location">
    <subcellularLocation>
        <location evidence="1">Cell membrane</location>
        <topology evidence="1">Multi-pass membrane protein</topology>
    </subcellularLocation>
</comment>
<keyword evidence="14" id="KW-1185">Reference proteome</keyword>
<dbReference type="RefSeq" id="WP_097651913.1">
    <property type="nucleotide sequence ID" value="NZ_LYXE01000072.1"/>
</dbReference>
<name>A0A2H3LAN8_9CHLR</name>
<dbReference type="Proteomes" id="UP000220922">
    <property type="component" value="Unassembled WGS sequence"/>
</dbReference>
<dbReference type="InterPro" id="IPR002585">
    <property type="entry name" value="Cyt-d_ubiquinol_oxidase_su_1"/>
</dbReference>
<sequence>MDVTILARWQFAITTVYHFFFVPLSIGLSLLVAIMQTVYFRSGNETYKRMTKFWGKLLLINFAIGVATGIVQEFQFGMNWAEYSRFVGDIFGAPLAIEALMAFFLESTFLGLWLFGWNKLSKGVHLACIWMVAIGSTISSFWILVANSFMHQPVGYVIRNGRAEMESFGALIANGHVWVQWPHTMMAAICTAAFFVLGISAYHLRRPLSEAGHDMFRRSFQIGAIAAVIGVVGVILAGHAQAQYMIQVQPMKMAAAEAIWETEDPAPMSLFTIASTPEQRDLFVIKVPGLLSFLAYNRFEGAVPGIKDLQAEAEATYGPGNYTPNVFLAYWTFRAMVGAGFAMLGLAVVALYSVLRNRITSSTAFLWLLIPSIGLPYLANATGWIFTEMGRQPWIVYGVMLTSEGVSATVGVGYVLMSLIGFTLVYLGLIAATIFLMLKYARQVPGEEPQMSKQPSLRPAPAGD</sequence>
<dbReference type="PANTHER" id="PTHR30365:SF15">
    <property type="entry name" value="CYTOCHROME BD UBIQUINOL OXIDASE SUBUNIT 1"/>
    <property type="match status" value="1"/>
</dbReference>
<dbReference type="GO" id="GO:0070069">
    <property type="term" value="C:cytochrome complex"/>
    <property type="evidence" value="ECO:0007669"/>
    <property type="project" value="UniProtKB-UniRule"/>
</dbReference>
<proteinExistence type="inferred from homology"/>
<feature type="transmembrane region" description="Helical" evidence="12">
    <location>
        <begin position="184"/>
        <end position="202"/>
    </location>
</feature>
<feature type="transmembrane region" description="Helical" evidence="12">
    <location>
        <begin position="328"/>
        <end position="352"/>
    </location>
</feature>
<feature type="transmembrane region" description="Helical" evidence="12">
    <location>
        <begin position="222"/>
        <end position="242"/>
    </location>
</feature>
<evidence type="ECO:0000256" key="5">
    <source>
        <dbReference type="ARBA" id="ARBA00022617"/>
    </source>
</evidence>
<feature type="transmembrane region" description="Helical" evidence="12">
    <location>
        <begin position="406"/>
        <end position="438"/>
    </location>
</feature>
<keyword evidence="8 12" id="KW-0249">Electron transport</keyword>
<evidence type="ECO:0000256" key="11">
    <source>
        <dbReference type="ARBA" id="ARBA00023136"/>
    </source>
</evidence>
<keyword evidence="6 12" id="KW-0812">Transmembrane</keyword>
<feature type="transmembrane region" description="Helical" evidence="12">
    <location>
        <begin position="364"/>
        <end position="386"/>
    </location>
</feature>
<evidence type="ECO:0000256" key="6">
    <source>
        <dbReference type="ARBA" id="ARBA00022692"/>
    </source>
</evidence>
<feature type="transmembrane region" description="Helical" evidence="12">
    <location>
        <begin position="91"/>
        <end position="115"/>
    </location>
</feature>
<feature type="transmembrane region" description="Helical" evidence="12">
    <location>
        <begin position="53"/>
        <end position="71"/>
    </location>
</feature>
<dbReference type="GO" id="GO:0019646">
    <property type="term" value="P:aerobic electron transport chain"/>
    <property type="evidence" value="ECO:0007669"/>
    <property type="project" value="InterPro"/>
</dbReference>
<keyword evidence="7 12" id="KW-0479">Metal-binding</keyword>
<feature type="transmembrane region" description="Helical" evidence="12">
    <location>
        <begin position="20"/>
        <end position="41"/>
    </location>
</feature>
<evidence type="ECO:0000256" key="8">
    <source>
        <dbReference type="ARBA" id="ARBA00022982"/>
    </source>
</evidence>
<feature type="transmembrane region" description="Helical" evidence="12">
    <location>
        <begin position="127"/>
        <end position="145"/>
    </location>
</feature>
<evidence type="ECO:0000256" key="1">
    <source>
        <dbReference type="ARBA" id="ARBA00004651"/>
    </source>
</evidence>
<reference evidence="13 14" key="1">
    <citation type="submission" date="2016-05" db="EMBL/GenBank/DDBJ databases">
        <authorList>
            <person name="Lavstsen T."/>
            <person name="Jespersen J.S."/>
        </authorList>
    </citation>
    <scope>NUCLEOTIDE SEQUENCE [LARGE SCALE GENOMIC DNA]</scope>
    <source>
        <strain evidence="13 14">B7-9</strain>
    </source>
</reference>
<accession>A0A2H3LAN8</accession>
<comment type="caution">
    <text evidence="13">The sequence shown here is derived from an EMBL/GenBank/DDBJ whole genome shotgun (WGS) entry which is preliminary data.</text>
</comment>
<evidence type="ECO:0000256" key="12">
    <source>
        <dbReference type="PIRNR" id="PIRNR006446"/>
    </source>
</evidence>